<name>A0ABR2K4E0_9EUKA</name>
<keyword evidence="4" id="KW-1185">Reference proteome</keyword>
<keyword evidence="1" id="KW-0547">Nucleotide-binding</keyword>
<accession>A0ABR2K4E0</accession>
<evidence type="ECO:0000313" key="4">
    <source>
        <dbReference type="Proteomes" id="UP001470230"/>
    </source>
</evidence>
<dbReference type="PANTHER" id="PTHR43272">
    <property type="entry name" value="LONG-CHAIN-FATTY-ACID--COA LIGASE"/>
    <property type="match status" value="1"/>
</dbReference>
<organism evidence="3 4">
    <name type="scientific">Tritrichomonas musculus</name>
    <dbReference type="NCBI Taxonomy" id="1915356"/>
    <lineage>
        <taxon>Eukaryota</taxon>
        <taxon>Metamonada</taxon>
        <taxon>Parabasalia</taxon>
        <taxon>Tritrichomonadida</taxon>
        <taxon>Tritrichomonadidae</taxon>
        <taxon>Tritrichomonas</taxon>
    </lineage>
</organism>
<sequence>MGANYSQPPRGYQYSTQQFDNETDILEVAPEYSSFHEMYQKNYSNERNLPYLLKMENNEILSYSYDQCYNFSQNFISFLLQHQIKPNSTIAVFSEASFESQIVCNASLLFGYHLLLSSPSSIQCDNFCNLIKSYSPFAIFCSANDAATISRLSRSQSMIITDSDSKFNSFWKIVKSHSNSVQLIEQDDSFQCITYITNSESLNDTNTSISMTNSEIFKFISSWSEKLTICRDATIAAILSCDDNIQRLINFLCVHCRAKLCFPDSLNDVKKYKATHIFTSPRIITQEIRQLDNEIQNDHSFLFRILYNAEYVWKRMWVLMGSQSPRADKRVFNSLKKDFGEDLHFTFCTGQIDKKVHEAWLVLYGKPLCTIFSPAEWINVGSSLPCDLRFIKLGTLGGPVDNSVKIDEDTHKIGSRVTGVLLDKVGFWDEEGALVITN</sequence>
<protein>
    <recommendedName>
        <fullName evidence="5">AMP-dependent synthetase/ligase domain-containing protein</fullName>
    </recommendedName>
</protein>
<evidence type="ECO:0000313" key="3">
    <source>
        <dbReference type="EMBL" id="KAK8885718.1"/>
    </source>
</evidence>
<evidence type="ECO:0008006" key="5">
    <source>
        <dbReference type="Google" id="ProtNLM"/>
    </source>
</evidence>
<proteinExistence type="predicted"/>
<keyword evidence="2" id="KW-0067">ATP-binding</keyword>
<dbReference type="PANTHER" id="PTHR43272:SF33">
    <property type="entry name" value="AMP-BINDING DOMAIN-CONTAINING PROTEIN-RELATED"/>
    <property type="match status" value="1"/>
</dbReference>
<dbReference type="InterPro" id="IPR042099">
    <property type="entry name" value="ANL_N_sf"/>
</dbReference>
<gene>
    <name evidence="3" type="ORF">M9Y10_041170</name>
</gene>
<dbReference type="Gene3D" id="3.40.50.12780">
    <property type="entry name" value="N-terminal domain of ligase-like"/>
    <property type="match status" value="1"/>
</dbReference>
<reference evidence="3 4" key="1">
    <citation type="submission" date="2024-04" db="EMBL/GenBank/DDBJ databases">
        <title>Tritrichomonas musculus Genome.</title>
        <authorList>
            <person name="Alves-Ferreira E."/>
            <person name="Grigg M."/>
            <person name="Lorenzi H."/>
            <person name="Galac M."/>
        </authorList>
    </citation>
    <scope>NUCLEOTIDE SEQUENCE [LARGE SCALE GENOMIC DNA]</scope>
    <source>
        <strain evidence="3 4">EAF2021</strain>
    </source>
</reference>
<evidence type="ECO:0000256" key="2">
    <source>
        <dbReference type="ARBA" id="ARBA00022840"/>
    </source>
</evidence>
<comment type="caution">
    <text evidence="3">The sequence shown here is derived from an EMBL/GenBank/DDBJ whole genome shotgun (WGS) entry which is preliminary data.</text>
</comment>
<evidence type="ECO:0000256" key="1">
    <source>
        <dbReference type="ARBA" id="ARBA00022741"/>
    </source>
</evidence>
<dbReference type="Proteomes" id="UP001470230">
    <property type="component" value="Unassembled WGS sequence"/>
</dbReference>
<dbReference type="EMBL" id="JAPFFF010000007">
    <property type="protein sequence ID" value="KAK8885718.1"/>
    <property type="molecule type" value="Genomic_DNA"/>
</dbReference>
<dbReference type="SUPFAM" id="SSF56801">
    <property type="entry name" value="Acetyl-CoA synthetase-like"/>
    <property type="match status" value="1"/>
</dbReference>